<name>A0ABN9WXN9_9DINO</name>
<protein>
    <submittedName>
        <fullName evidence="3">Uncharacterized protein</fullName>
    </submittedName>
</protein>
<feature type="compositionally biased region" description="Gly residues" evidence="2">
    <location>
        <begin position="51"/>
        <end position="63"/>
    </location>
</feature>
<feature type="compositionally biased region" description="Basic and acidic residues" evidence="2">
    <location>
        <begin position="352"/>
        <end position="365"/>
    </location>
</feature>
<proteinExistence type="predicted"/>
<evidence type="ECO:0000256" key="2">
    <source>
        <dbReference type="SAM" id="MobiDB-lite"/>
    </source>
</evidence>
<sequence>MGNWQGVIGGQGVGLDGALGVGQAPVATRPGGAAVPASPPATVCRAAAAGGGGGLGRGSGAGGARRTSAGRRGAGRASGGRGARQRRARKPPRCWRRRRGRRQPGAAAAAAPRGTRGPQRRGLAARTASAQSASASGGPGGAPITSGAGGAGGGRGARGAGASTSARGVIDAGAAGERQGSRSGQALAASAFVQAKGWLESLQAVAEGEAVEKLQQSVSLFGKAVGTICDQINKKTGQRRGEVNRQKQVADQRVTKLEKQMAEFLEVSHCIRQRRCERGDVIASLQVPTQARDSPGQVGSASGAMARSQRGGSSGRRSRAYWMRSCRCWNWDWRFACLSCGHAAPPWAAEAPRGKAKPEVDKDGWVDQPRGRQAQQQARSAASRTASTKSQTSASAASGAPSNGGATAIERLRATVERLETLQAGPPDGVDCCFTDVVANQLEAKRAELAIAQKEAAEQKASAMPRSALLRKEANAIGKEEKRLRAARQALEQKQAARDLAEVQLQKAQDELAALDGEVEEASKALQVLGEAAREEAEKRRRQRAAEWAGASHVPGLLTQLDKLPEAWGSSNFEVAWAAMRSQVEAARAQLAAAAERGQAERHGSARGEWPQVSQACKRELVAEAADLADGGVRPIVNSPPPMRIWGSPRQPTSALWEAERDHRLLGGKMARKCYKAGWRRSARAAVAACVRERRCASASLCLDITRLYENQRHASLWQWGVEHGFDLRARRGMHVLYQAGAGERRAGISSVRPCKPGTSSWAPPLRGVKCMRTVCGALEPCAVSAGCPRSWHPRGPQGAPPPSAPWRGRSPHQAAKDSEGLTAWRLATFAGPVAEEVNIDGSSIVTCLRSGRSCATAPSRATVHLWGRILEYLEPGTFEDEKVPAHGSRQAVPDGPLAEAHRRALEHADRLAKVGAQMQAVDRQTGGEHHTRAETVLELRRWILRAAIFWHIGTKDCEGLPPAAERRQVRFAAAEAPQAAEEAASAEPRARRPRLGSARSAGSSSAALSASASAFSILGRALSYACTGEGDAGPELLACTKCDTYVTLGGRAERCPGDKADQWGQDPSQPLAARPEMAQERHLVWRASQRSAAADPSAAASTAGSAPAAAAAPVEVGAAASLPLRRPAAARAGLRGAFVVAKKGRRRMHAVAVRRDRDKALCSSSAAAFLFTMGALIREGAAPAAAEQENVGTAELWLAFGAAWARHGGDVLLACQHVLVRLYPHDSEVCARASPREMSGRAAVSQLSPPAAPLAQSGSAQPAESRTAPPLAAFRREPPGRRCGRRPLLAAAAPGAPGRRDHPQPLAAPLAVATLGNDVRAAAAVGSFRWEKQCVRSSPSPTSARSSPPPLRSSAAASPSGGIQTAHARASRTRARTGWPRCPQGSSGPTARCSAGTTGGVSTGTASARWCRCPLPRTDSTDRICSMTRTRASSFPTQVAAGLLWVWLDSSPEAWVESAAAQAPMAEALRSAGWSFQLERRSHESLIEECLRAPAPGPEGRVAAGAAWAAGEAEVSERGVAYSQRLGHGDGRCIRQFTPPCCVSLRRDLPGSGAPLEAAFYLVPVGPEETRVIFSFPDFGPPPPAADAQDPLADLLYAAQRARGEGLWRFGARDDGDWEARAAVNRWLDGAGRPFDAAATAGTEVPLGPSPAGPEGAERWRQHCGHCPRCQRALQLAESLRAGCASASAAALLVAAVLGLAGSAGPGALVLAAAAALEAVAQGAVGLQERCP</sequence>
<dbReference type="Proteomes" id="UP001189429">
    <property type="component" value="Unassembled WGS sequence"/>
</dbReference>
<gene>
    <name evidence="3" type="ORF">PCOR1329_LOCUS71543</name>
</gene>
<feature type="compositionally biased region" description="Gly residues" evidence="2">
    <location>
        <begin position="137"/>
        <end position="159"/>
    </location>
</feature>
<feature type="compositionally biased region" description="Low complexity" evidence="2">
    <location>
        <begin position="371"/>
        <end position="405"/>
    </location>
</feature>
<feature type="compositionally biased region" description="Low complexity" evidence="2">
    <location>
        <begin position="1337"/>
        <end position="1369"/>
    </location>
</feature>
<keyword evidence="1" id="KW-0175">Coiled coil</keyword>
<feature type="region of interest" description="Disordered" evidence="2">
    <location>
        <begin position="1333"/>
        <end position="1400"/>
    </location>
</feature>
<feature type="region of interest" description="Disordered" evidence="2">
    <location>
        <begin position="1059"/>
        <end position="1078"/>
    </location>
</feature>
<feature type="coiled-coil region" evidence="1">
    <location>
        <begin position="439"/>
        <end position="525"/>
    </location>
</feature>
<feature type="region of interest" description="Disordered" evidence="2">
    <location>
        <begin position="980"/>
        <end position="1004"/>
    </location>
</feature>
<feature type="compositionally biased region" description="Low complexity" evidence="2">
    <location>
        <begin position="299"/>
        <end position="311"/>
    </location>
</feature>
<feature type="region of interest" description="Disordered" evidence="2">
    <location>
        <begin position="347"/>
        <end position="405"/>
    </location>
</feature>
<evidence type="ECO:0000313" key="4">
    <source>
        <dbReference type="Proteomes" id="UP001189429"/>
    </source>
</evidence>
<accession>A0ABN9WXN9</accession>
<feature type="region of interest" description="Disordered" evidence="2">
    <location>
        <begin position="1242"/>
        <end position="1287"/>
    </location>
</feature>
<feature type="region of interest" description="Disordered" evidence="2">
    <location>
        <begin position="51"/>
        <end position="164"/>
    </location>
</feature>
<organism evidence="3 4">
    <name type="scientific">Prorocentrum cordatum</name>
    <dbReference type="NCBI Taxonomy" id="2364126"/>
    <lineage>
        <taxon>Eukaryota</taxon>
        <taxon>Sar</taxon>
        <taxon>Alveolata</taxon>
        <taxon>Dinophyceae</taxon>
        <taxon>Prorocentrales</taxon>
        <taxon>Prorocentraceae</taxon>
        <taxon>Prorocentrum</taxon>
    </lineage>
</organism>
<keyword evidence="4" id="KW-1185">Reference proteome</keyword>
<feature type="compositionally biased region" description="Low complexity" evidence="2">
    <location>
        <begin position="103"/>
        <end position="136"/>
    </location>
</feature>
<feature type="compositionally biased region" description="Basic residues" evidence="2">
    <location>
        <begin position="83"/>
        <end position="102"/>
    </location>
</feature>
<dbReference type="EMBL" id="CAUYUJ010019504">
    <property type="protein sequence ID" value="CAK0891679.1"/>
    <property type="molecule type" value="Genomic_DNA"/>
</dbReference>
<reference evidence="3" key="1">
    <citation type="submission" date="2023-10" db="EMBL/GenBank/DDBJ databases">
        <authorList>
            <person name="Chen Y."/>
            <person name="Shah S."/>
            <person name="Dougan E. K."/>
            <person name="Thang M."/>
            <person name="Chan C."/>
        </authorList>
    </citation>
    <scope>NUCLEOTIDE SEQUENCE [LARGE SCALE GENOMIC DNA]</scope>
</reference>
<evidence type="ECO:0000313" key="3">
    <source>
        <dbReference type="EMBL" id="CAK0891679.1"/>
    </source>
</evidence>
<feature type="region of interest" description="Disordered" evidence="2">
    <location>
        <begin position="791"/>
        <end position="817"/>
    </location>
</feature>
<feature type="region of interest" description="Disordered" evidence="2">
    <location>
        <begin position="287"/>
        <end position="316"/>
    </location>
</feature>
<comment type="caution">
    <text evidence="3">The sequence shown here is derived from an EMBL/GenBank/DDBJ whole genome shotgun (WGS) entry which is preliminary data.</text>
</comment>
<evidence type="ECO:0000256" key="1">
    <source>
        <dbReference type="SAM" id="Coils"/>
    </source>
</evidence>